<dbReference type="InterPro" id="IPR036291">
    <property type="entry name" value="NAD(P)-bd_dom_sf"/>
</dbReference>
<name>A0ABP8A9P0_9ACTN</name>
<dbReference type="EMBL" id="BAABAQ010000001">
    <property type="protein sequence ID" value="GAA4180462.1"/>
    <property type="molecule type" value="Genomic_DNA"/>
</dbReference>
<dbReference type="Gene3D" id="3.40.50.720">
    <property type="entry name" value="NAD(P)-binding Rossmann-like Domain"/>
    <property type="match status" value="1"/>
</dbReference>
<reference evidence="4" key="1">
    <citation type="journal article" date="2019" name="Int. J. Syst. Evol. Microbiol.">
        <title>The Global Catalogue of Microorganisms (GCM) 10K type strain sequencing project: providing services to taxonomists for standard genome sequencing and annotation.</title>
        <authorList>
            <consortium name="The Broad Institute Genomics Platform"/>
            <consortium name="The Broad Institute Genome Sequencing Center for Infectious Disease"/>
            <person name="Wu L."/>
            <person name="Ma J."/>
        </authorList>
    </citation>
    <scope>NUCLEOTIDE SEQUENCE [LARGE SCALE GENOMIC DNA]</scope>
    <source>
        <strain evidence="4">JCM 17388</strain>
    </source>
</reference>
<dbReference type="PRINTS" id="PR00080">
    <property type="entry name" value="SDRFAMILY"/>
</dbReference>
<keyword evidence="4" id="KW-1185">Reference proteome</keyword>
<gene>
    <name evidence="3" type="ORF">GCM10022252_03370</name>
</gene>
<dbReference type="SUPFAM" id="SSF51735">
    <property type="entry name" value="NAD(P)-binding Rossmann-fold domains"/>
    <property type="match status" value="1"/>
</dbReference>
<evidence type="ECO:0000256" key="2">
    <source>
        <dbReference type="RuleBase" id="RU000363"/>
    </source>
</evidence>
<dbReference type="RefSeq" id="WP_344914237.1">
    <property type="nucleotide sequence ID" value="NZ_BAABAQ010000001.1"/>
</dbReference>
<dbReference type="InterPro" id="IPR002347">
    <property type="entry name" value="SDR_fam"/>
</dbReference>
<dbReference type="InterPro" id="IPR050259">
    <property type="entry name" value="SDR"/>
</dbReference>
<dbReference type="Pfam" id="PF00106">
    <property type="entry name" value="adh_short"/>
    <property type="match status" value="1"/>
</dbReference>
<proteinExistence type="inferred from homology"/>
<sequence>MNLGLDGKTAVVTGASRGIGLAVVRALTEEKVRVVAGARTLTAELKETGALVVTADLATAQGTAALVGRALAELGGVDVLVNNVGGGDGGEGQTGGFLGFGDEQWLAAYDLNFLSAVRVTRAALPSLVERGGAIVNISSNGARQPSAGPVTYTTAKAALTAFGKALNEEFGPRGVRVNTISPGPVRTSLWEDPAGYGAELARSIGVPHEDLLRLLPEQMGMTTGRFVEPAEVAALVAYLSSPLAGSVAGSDHLIDGGAIKTI</sequence>
<evidence type="ECO:0000256" key="1">
    <source>
        <dbReference type="ARBA" id="ARBA00006484"/>
    </source>
</evidence>
<evidence type="ECO:0000313" key="3">
    <source>
        <dbReference type="EMBL" id="GAA4180462.1"/>
    </source>
</evidence>
<evidence type="ECO:0000313" key="4">
    <source>
        <dbReference type="Proteomes" id="UP001501251"/>
    </source>
</evidence>
<comment type="caution">
    <text evidence="3">The sequence shown here is derived from an EMBL/GenBank/DDBJ whole genome shotgun (WGS) entry which is preliminary data.</text>
</comment>
<comment type="similarity">
    <text evidence="1 2">Belongs to the short-chain dehydrogenases/reductases (SDR) family.</text>
</comment>
<dbReference type="PANTHER" id="PTHR42879">
    <property type="entry name" value="3-OXOACYL-(ACYL-CARRIER-PROTEIN) REDUCTASE"/>
    <property type="match status" value="1"/>
</dbReference>
<dbReference type="PANTHER" id="PTHR42879:SF6">
    <property type="entry name" value="NADPH-DEPENDENT REDUCTASE BACG"/>
    <property type="match status" value="1"/>
</dbReference>
<dbReference type="Proteomes" id="UP001501251">
    <property type="component" value="Unassembled WGS sequence"/>
</dbReference>
<accession>A0ABP8A9P0</accession>
<dbReference type="PRINTS" id="PR00081">
    <property type="entry name" value="GDHRDH"/>
</dbReference>
<protein>
    <submittedName>
        <fullName evidence="3">SDR family oxidoreductase</fullName>
    </submittedName>
</protein>
<organism evidence="3 4">
    <name type="scientific">Streptosporangium oxazolinicum</name>
    <dbReference type="NCBI Taxonomy" id="909287"/>
    <lineage>
        <taxon>Bacteria</taxon>
        <taxon>Bacillati</taxon>
        <taxon>Actinomycetota</taxon>
        <taxon>Actinomycetes</taxon>
        <taxon>Streptosporangiales</taxon>
        <taxon>Streptosporangiaceae</taxon>
        <taxon>Streptosporangium</taxon>
    </lineage>
</organism>